<dbReference type="InterPro" id="IPR003594">
    <property type="entry name" value="HATPase_dom"/>
</dbReference>
<sequence length="460" mass="51386">MYSIRKQLTLVLVSVITLGVFSAAIEGYRSSMIIANQSFDDELALIAKGLVPIAVAWSYLKDNNALVEANSIKLPQNHSDNELNFAYQIIQQKNIIFRTDNAPEVAMAELENGFSDVYFSAKRWRLYISEYQPGHWVLVAQQRQQRNSFVSDMIVAAVKPIIWIMPILCVLILFIISKGLSPLKTLSKLLTRRQSTNLNAIELPNASIELQPVLTKLNELFSRLESSFEREREFVSHAAHELRTPLSVMKINIHNLATSPDDLSTDLPKLQRDVERMILAVNQLLSLSKTNPETLGKEFRKVNLFESAQNVISELYPAVELKHQQIELLGDSVIIQSQTFLIQTLISNLVSNAIKYTPNKGHISVRVEENSTHATLTVSDSGPGIPENLRKRVLERFYRTEEVIKRGIVGSGLGLAIVAQVAKVQGADLSFTESPVGGLEVRVAFPKSISEISSIEAQVK</sequence>
<reference evidence="15 16" key="1">
    <citation type="submission" date="2023-09" db="EMBL/GenBank/DDBJ databases">
        <authorList>
            <person name="Rey-Velasco X."/>
        </authorList>
    </citation>
    <scope>NUCLEOTIDE SEQUENCE [LARGE SCALE GENOMIC DNA]</scope>
    <source>
        <strain evidence="15 16">W409</strain>
    </source>
</reference>
<evidence type="ECO:0000256" key="12">
    <source>
        <dbReference type="ARBA" id="ARBA00023136"/>
    </source>
</evidence>
<dbReference type="GO" id="GO:0000155">
    <property type="term" value="F:phosphorelay sensor kinase activity"/>
    <property type="evidence" value="ECO:0007669"/>
    <property type="project" value="InterPro"/>
</dbReference>
<evidence type="ECO:0000256" key="11">
    <source>
        <dbReference type="ARBA" id="ARBA00023012"/>
    </source>
</evidence>
<comment type="catalytic activity">
    <reaction evidence="1">
        <text>ATP + protein L-histidine = ADP + protein N-phospho-L-histidine.</text>
        <dbReference type="EC" id="2.7.13.3"/>
    </reaction>
</comment>
<dbReference type="PANTHER" id="PTHR45436">
    <property type="entry name" value="SENSOR HISTIDINE KINASE YKOH"/>
    <property type="match status" value="1"/>
</dbReference>
<dbReference type="InterPro" id="IPR050428">
    <property type="entry name" value="TCS_sensor_his_kinase"/>
</dbReference>
<dbReference type="Pfam" id="PF00512">
    <property type="entry name" value="HisKA"/>
    <property type="match status" value="1"/>
</dbReference>
<dbReference type="EC" id="2.7.13.3" evidence="3"/>
<evidence type="ECO:0000256" key="4">
    <source>
        <dbReference type="ARBA" id="ARBA00022553"/>
    </source>
</evidence>
<dbReference type="InterPro" id="IPR036890">
    <property type="entry name" value="HATPase_C_sf"/>
</dbReference>
<comment type="caution">
    <text evidence="15">The sequence shown here is derived from an EMBL/GenBank/DDBJ whole genome shotgun (WGS) entry which is preliminary data.</text>
</comment>
<accession>A0AAW8R3N3</accession>
<dbReference type="RefSeq" id="WP_311362662.1">
    <property type="nucleotide sequence ID" value="NZ_JAVRIE010000007.1"/>
</dbReference>
<dbReference type="SUPFAM" id="SSF47384">
    <property type="entry name" value="Homodimeric domain of signal transducing histidine kinase"/>
    <property type="match status" value="1"/>
</dbReference>
<evidence type="ECO:0000256" key="10">
    <source>
        <dbReference type="ARBA" id="ARBA00022989"/>
    </source>
</evidence>
<dbReference type="EMBL" id="JAVRIE010000007">
    <property type="protein sequence ID" value="MDT0583887.1"/>
    <property type="molecule type" value="Genomic_DNA"/>
</dbReference>
<dbReference type="PROSITE" id="PS50109">
    <property type="entry name" value="HIS_KIN"/>
    <property type="match status" value="1"/>
</dbReference>
<keyword evidence="6 13" id="KW-0812">Transmembrane</keyword>
<dbReference type="GO" id="GO:0005524">
    <property type="term" value="F:ATP binding"/>
    <property type="evidence" value="ECO:0007669"/>
    <property type="project" value="UniProtKB-KW"/>
</dbReference>
<evidence type="ECO:0000256" key="1">
    <source>
        <dbReference type="ARBA" id="ARBA00000085"/>
    </source>
</evidence>
<dbReference type="InterPro" id="IPR036097">
    <property type="entry name" value="HisK_dim/P_sf"/>
</dbReference>
<evidence type="ECO:0000256" key="3">
    <source>
        <dbReference type="ARBA" id="ARBA00012438"/>
    </source>
</evidence>
<dbReference type="SMART" id="SM00388">
    <property type="entry name" value="HisKA"/>
    <property type="match status" value="1"/>
</dbReference>
<keyword evidence="7" id="KW-0547">Nucleotide-binding</keyword>
<dbReference type="InterPro" id="IPR005467">
    <property type="entry name" value="His_kinase_dom"/>
</dbReference>
<name>A0AAW8R3N3_9ALTE</name>
<dbReference type="Gene3D" id="3.30.565.10">
    <property type="entry name" value="Histidine kinase-like ATPase, C-terminal domain"/>
    <property type="match status" value="1"/>
</dbReference>
<keyword evidence="10 13" id="KW-1133">Transmembrane helix</keyword>
<dbReference type="InterPro" id="IPR004358">
    <property type="entry name" value="Sig_transdc_His_kin-like_C"/>
</dbReference>
<evidence type="ECO:0000256" key="8">
    <source>
        <dbReference type="ARBA" id="ARBA00022777"/>
    </source>
</evidence>
<keyword evidence="9 15" id="KW-0067">ATP-binding</keyword>
<dbReference type="Gene3D" id="1.10.287.130">
    <property type="match status" value="1"/>
</dbReference>
<evidence type="ECO:0000256" key="9">
    <source>
        <dbReference type="ARBA" id="ARBA00022840"/>
    </source>
</evidence>
<organism evidence="15 16">
    <name type="scientific">Brumicola blandensis</name>
    <dbReference type="NCBI Taxonomy" id="3075611"/>
    <lineage>
        <taxon>Bacteria</taxon>
        <taxon>Pseudomonadati</taxon>
        <taxon>Pseudomonadota</taxon>
        <taxon>Gammaproteobacteria</taxon>
        <taxon>Alteromonadales</taxon>
        <taxon>Alteromonadaceae</taxon>
        <taxon>Brumicola</taxon>
    </lineage>
</organism>
<gene>
    <name evidence="15" type="ORF">RM544_15150</name>
</gene>
<evidence type="ECO:0000259" key="14">
    <source>
        <dbReference type="PROSITE" id="PS50109"/>
    </source>
</evidence>
<evidence type="ECO:0000313" key="16">
    <source>
        <dbReference type="Proteomes" id="UP001249020"/>
    </source>
</evidence>
<dbReference type="AlphaFoldDB" id="A0AAW8R3N3"/>
<dbReference type="SUPFAM" id="SSF55874">
    <property type="entry name" value="ATPase domain of HSP90 chaperone/DNA topoisomerase II/histidine kinase"/>
    <property type="match status" value="1"/>
</dbReference>
<evidence type="ECO:0000256" key="6">
    <source>
        <dbReference type="ARBA" id="ARBA00022692"/>
    </source>
</evidence>
<dbReference type="GO" id="GO:0005886">
    <property type="term" value="C:plasma membrane"/>
    <property type="evidence" value="ECO:0007669"/>
    <property type="project" value="TreeGrafter"/>
</dbReference>
<dbReference type="PRINTS" id="PR00344">
    <property type="entry name" value="BCTRLSENSOR"/>
</dbReference>
<keyword evidence="11" id="KW-0902">Two-component regulatory system</keyword>
<dbReference type="Pfam" id="PF02518">
    <property type="entry name" value="HATPase_c"/>
    <property type="match status" value="1"/>
</dbReference>
<keyword evidence="4" id="KW-0597">Phosphoprotein</keyword>
<feature type="domain" description="Histidine kinase" evidence="14">
    <location>
        <begin position="237"/>
        <end position="449"/>
    </location>
</feature>
<evidence type="ECO:0000256" key="5">
    <source>
        <dbReference type="ARBA" id="ARBA00022679"/>
    </source>
</evidence>
<dbReference type="CDD" id="cd00082">
    <property type="entry name" value="HisKA"/>
    <property type="match status" value="1"/>
</dbReference>
<keyword evidence="8" id="KW-0418">Kinase</keyword>
<dbReference type="CDD" id="cd00075">
    <property type="entry name" value="HATPase"/>
    <property type="match status" value="1"/>
</dbReference>
<feature type="transmembrane region" description="Helical" evidence="13">
    <location>
        <begin position="153"/>
        <end position="176"/>
    </location>
</feature>
<keyword evidence="12 13" id="KW-0472">Membrane</keyword>
<dbReference type="Proteomes" id="UP001249020">
    <property type="component" value="Unassembled WGS sequence"/>
</dbReference>
<keyword evidence="16" id="KW-1185">Reference proteome</keyword>
<dbReference type="PANTHER" id="PTHR45436:SF14">
    <property type="entry name" value="SENSOR PROTEIN QSEC"/>
    <property type="match status" value="1"/>
</dbReference>
<protein>
    <recommendedName>
        <fullName evidence="3">histidine kinase</fullName>
        <ecNumber evidence="3">2.7.13.3</ecNumber>
    </recommendedName>
</protein>
<evidence type="ECO:0000313" key="15">
    <source>
        <dbReference type="EMBL" id="MDT0583887.1"/>
    </source>
</evidence>
<evidence type="ECO:0000256" key="2">
    <source>
        <dbReference type="ARBA" id="ARBA00004141"/>
    </source>
</evidence>
<evidence type="ECO:0000256" key="13">
    <source>
        <dbReference type="SAM" id="Phobius"/>
    </source>
</evidence>
<comment type="subcellular location">
    <subcellularLocation>
        <location evidence="2">Membrane</location>
        <topology evidence="2">Multi-pass membrane protein</topology>
    </subcellularLocation>
</comment>
<keyword evidence="5" id="KW-0808">Transferase</keyword>
<dbReference type="InterPro" id="IPR003661">
    <property type="entry name" value="HisK_dim/P_dom"/>
</dbReference>
<evidence type="ECO:0000256" key="7">
    <source>
        <dbReference type="ARBA" id="ARBA00022741"/>
    </source>
</evidence>
<dbReference type="SMART" id="SM00387">
    <property type="entry name" value="HATPase_c"/>
    <property type="match status" value="1"/>
</dbReference>
<proteinExistence type="predicted"/>